<comment type="subcellular location">
    <subcellularLocation>
        <location evidence="2">Mitochondrion inner membrane</location>
        <topology evidence="2">Multi-pass membrane protein</topology>
    </subcellularLocation>
</comment>
<organism evidence="14 15">
    <name type="scientific">Fusarium duplospermum</name>
    <dbReference type="NCBI Taxonomy" id="1325734"/>
    <lineage>
        <taxon>Eukaryota</taxon>
        <taxon>Fungi</taxon>
        <taxon>Dikarya</taxon>
        <taxon>Ascomycota</taxon>
        <taxon>Pezizomycotina</taxon>
        <taxon>Sordariomycetes</taxon>
        <taxon>Hypocreomycetidae</taxon>
        <taxon>Hypocreales</taxon>
        <taxon>Nectriaceae</taxon>
        <taxon>Fusarium</taxon>
        <taxon>Fusarium solani species complex</taxon>
    </lineage>
</organism>
<keyword evidence="9" id="KW-1133">Transmembrane helix</keyword>
<dbReference type="PROSITE" id="PS50920">
    <property type="entry name" value="SOLCAR"/>
    <property type="match status" value="3"/>
</dbReference>
<comment type="function">
    <text evidence="1">Mitochondrial transporter that mediates uptake of thiamine pyrophosphate (ThPP) into mitochondria.</text>
</comment>
<dbReference type="PRINTS" id="PR00926">
    <property type="entry name" value="MITOCARRIER"/>
</dbReference>
<dbReference type="AlphaFoldDB" id="A0A428PW22"/>
<sequence>MSHKEGHLKDEGSRLQTVSAGAIAGLVSRFVVSPLDVVKIRLQLQPFSLSDPLAPLREAPAYRGTFATLKHILKHEGITGLWKGNVPAELLYVCYGAVQFTTYRSTTVFLQTAFPTRLPDAAESFIAGAASGAAATGITYPLDLLRTRFAAQGRHRIYQSLRSAIWDIKRDEGWRGFFRGIGPGLGQIVPFMGLFFVSYESLRTSLEGFHMPWGSGDATAGMMASILAKTAVFPLDLVRKRIQVQGPSRNRYVYENIPEYSTARGAIRSILRTEGFRGLYKGLPISLIKAAPASAVTLWTYEQTMRFMLSWDSGAEAIIREEL</sequence>
<evidence type="ECO:0000256" key="8">
    <source>
        <dbReference type="ARBA" id="ARBA00022792"/>
    </source>
</evidence>
<feature type="repeat" description="Solcar" evidence="12">
    <location>
        <begin position="12"/>
        <end position="109"/>
    </location>
</feature>
<gene>
    <name evidence="14" type="ORF">CEP54_008399</name>
</gene>
<keyword evidence="15" id="KW-1185">Reference proteome</keyword>
<dbReference type="PANTHER" id="PTHR45624:SF10">
    <property type="entry name" value="SLC (SOLUTE CARRIER) HOMOLOG"/>
    <property type="match status" value="1"/>
</dbReference>
<evidence type="ECO:0000256" key="2">
    <source>
        <dbReference type="ARBA" id="ARBA00004448"/>
    </source>
</evidence>
<keyword evidence="7" id="KW-0677">Repeat</keyword>
<feature type="repeat" description="Solcar" evidence="12">
    <location>
        <begin position="212"/>
        <end position="307"/>
    </location>
</feature>
<dbReference type="OrthoDB" id="18574at2759"/>
<evidence type="ECO:0000256" key="7">
    <source>
        <dbReference type="ARBA" id="ARBA00022737"/>
    </source>
</evidence>
<dbReference type="Gene3D" id="1.50.40.10">
    <property type="entry name" value="Mitochondrial carrier domain"/>
    <property type="match status" value="1"/>
</dbReference>
<evidence type="ECO:0000256" key="9">
    <source>
        <dbReference type="ARBA" id="ARBA00022989"/>
    </source>
</evidence>
<evidence type="ECO:0000313" key="15">
    <source>
        <dbReference type="Proteomes" id="UP000288168"/>
    </source>
</evidence>
<dbReference type="InterPro" id="IPR002067">
    <property type="entry name" value="MCP"/>
</dbReference>
<evidence type="ECO:0000256" key="4">
    <source>
        <dbReference type="ARBA" id="ARBA00021935"/>
    </source>
</evidence>
<dbReference type="SUPFAM" id="SSF103506">
    <property type="entry name" value="Mitochondrial carrier"/>
    <property type="match status" value="1"/>
</dbReference>
<evidence type="ECO:0000256" key="3">
    <source>
        <dbReference type="ARBA" id="ARBA00006375"/>
    </source>
</evidence>
<dbReference type="InterPro" id="IPR018108">
    <property type="entry name" value="MCP_transmembrane"/>
</dbReference>
<evidence type="ECO:0000256" key="10">
    <source>
        <dbReference type="ARBA" id="ARBA00023128"/>
    </source>
</evidence>
<dbReference type="FunFam" id="1.50.40.10:FF:000011">
    <property type="entry name" value="Mitochondrial thiamine pyrophosphate carrier 1"/>
    <property type="match status" value="1"/>
</dbReference>
<proteinExistence type="inferred from homology"/>
<dbReference type="Pfam" id="PF00153">
    <property type="entry name" value="Mito_carr"/>
    <property type="match status" value="3"/>
</dbReference>
<dbReference type="GO" id="GO:0005743">
    <property type="term" value="C:mitochondrial inner membrane"/>
    <property type="evidence" value="ECO:0007669"/>
    <property type="project" value="UniProtKB-SubCell"/>
</dbReference>
<name>A0A428PW22_9HYPO</name>
<keyword evidence="6 12" id="KW-0812">Transmembrane</keyword>
<keyword evidence="5 13" id="KW-0813">Transport</keyword>
<accession>A0A428PW22</accession>
<evidence type="ECO:0000256" key="12">
    <source>
        <dbReference type="PROSITE-ProRule" id="PRU00282"/>
    </source>
</evidence>
<reference evidence="14 15" key="1">
    <citation type="submission" date="2017-06" db="EMBL/GenBank/DDBJ databases">
        <title>Comparative genomic analysis of Ambrosia Fusariam Clade fungi.</title>
        <authorList>
            <person name="Stajich J.E."/>
            <person name="Carrillo J."/>
            <person name="Kijimoto T."/>
            <person name="Eskalen A."/>
            <person name="O'Donnell K."/>
            <person name="Kasson M."/>
        </authorList>
    </citation>
    <scope>NUCLEOTIDE SEQUENCE [LARGE SCALE GENOMIC DNA]</scope>
    <source>
        <strain evidence="14 15">NRRL62584</strain>
    </source>
</reference>
<protein>
    <recommendedName>
        <fullName evidence="4">Mitochondrial thiamine pyrophosphate carrier 1</fullName>
    </recommendedName>
</protein>
<evidence type="ECO:0000256" key="13">
    <source>
        <dbReference type="RuleBase" id="RU000488"/>
    </source>
</evidence>
<evidence type="ECO:0000313" key="14">
    <source>
        <dbReference type="EMBL" id="RSL57267.1"/>
    </source>
</evidence>
<feature type="repeat" description="Solcar" evidence="12">
    <location>
        <begin position="119"/>
        <end position="205"/>
    </location>
</feature>
<dbReference type="PANTHER" id="PTHR45624">
    <property type="entry name" value="MITOCHONDRIAL BASIC AMINO ACIDS TRANSPORTER-RELATED"/>
    <property type="match status" value="1"/>
</dbReference>
<dbReference type="InterPro" id="IPR023395">
    <property type="entry name" value="MCP_dom_sf"/>
</dbReference>
<keyword evidence="8" id="KW-0999">Mitochondrion inner membrane</keyword>
<keyword evidence="10" id="KW-0496">Mitochondrion</keyword>
<dbReference type="EMBL" id="NKCI01000083">
    <property type="protein sequence ID" value="RSL57267.1"/>
    <property type="molecule type" value="Genomic_DNA"/>
</dbReference>
<evidence type="ECO:0000256" key="11">
    <source>
        <dbReference type="ARBA" id="ARBA00023136"/>
    </source>
</evidence>
<keyword evidence="11 12" id="KW-0472">Membrane</keyword>
<comment type="similarity">
    <text evidence="3 13">Belongs to the mitochondrial carrier (TC 2.A.29) family.</text>
</comment>
<dbReference type="STRING" id="1325734.A0A428PW22"/>
<dbReference type="InterPro" id="IPR050567">
    <property type="entry name" value="Mitochondrial_Carrier"/>
</dbReference>
<dbReference type="Proteomes" id="UP000288168">
    <property type="component" value="Unassembled WGS sequence"/>
</dbReference>
<evidence type="ECO:0000256" key="6">
    <source>
        <dbReference type="ARBA" id="ARBA00022692"/>
    </source>
</evidence>
<evidence type="ECO:0000256" key="1">
    <source>
        <dbReference type="ARBA" id="ARBA00002238"/>
    </source>
</evidence>
<evidence type="ECO:0000256" key="5">
    <source>
        <dbReference type="ARBA" id="ARBA00022448"/>
    </source>
</evidence>
<dbReference type="GO" id="GO:0090422">
    <property type="term" value="F:thiamine pyrophosphate transmembrane transporter activity"/>
    <property type="evidence" value="ECO:0007669"/>
    <property type="project" value="UniProtKB-ARBA"/>
</dbReference>
<comment type="caution">
    <text evidence="14">The sequence shown here is derived from an EMBL/GenBank/DDBJ whole genome shotgun (WGS) entry which is preliminary data.</text>
</comment>